<protein>
    <submittedName>
        <fullName evidence="1">Uncharacterized protein</fullName>
    </submittedName>
</protein>
<dbReference type="AlphaFoldDB" id="A0A6M3KD57"/>
<reference evidence="1" key="1">
    <citation type="submission" date="2020-03" db="EMBL/GenBank/DDBJ databases">
        <title>The deep terrestrial virosphere.</title>
        <authorList>
            <person name="Holmfeldt K."/>
            <person name="Nilsson E."/>
            <person name="Simone D."/>
            <person name="Lopez-Fernandez M."/>
            <person name="Wu X."/>
            <person name="de Brujin I."/>
            <person name="Lundin D."/>
            <person name="Andersson A."/>
            <person name="Bertilsson S."/>
            <person name="Dopson M."/>
        </authorList>
    </citation>
    <scope>NUCLEOTIDE SEQUENCE</scope>
    <source>
        <strain evidence="1">MM415A00826</strain>
    </source>
</reference>
<proteinExistence type="predicted"/>
<gene>
    <name evidence="1" type="ORF">MM415A00826_0008</name>
</gene>
<sequence length="165" mass="19173">MEFFESEGKIVKTETIEKKLVGRIDCNYYFCDTIFDYKDGFKGATATVLCPVSREDYEQRTDPYDSDTLEHFEDCWQQAVHAGTTTKGLDAWVEEVLAVDGDEAVFDFSGYDYWDILRDAVPELTEEDYPVFECVGGGRSFSPNMQWDEIYDEELWKRIKEIEAN</sequence>
<organism evidence="1">
    <name type="scientific">viral metagenome</name>
    <dbReference type="NCBI Taxonomy" id="1070528"/>
    <lineage>
        <taxon>unclassified sequences</taxon>
        <taxon>metagenomes</taxon>
        <taxon>organismal metagenomes</taxon>
    </lineage>
</organism>
<evidence type="ECO:0000313" key="1">
    <source>
        <dbReference type="EMBL" id="QJA79857.1"/>
    </source>
</evidence>
<dbReference type="EMBL" id="MT142397">
    <property type="protein sequence ID" value="QJA79857.1"/>
    <property type="molecule type" value="Genomic_DNA"/>
</dbReference>
<name>A0A6M3KD57_9ZZZZ</name>
<accession>A0A6M3KD57</accession>